<dbReference type="GO" id="GO:0050313">
    <property type="term" value="F:sulfur dioxygenase activity"/>
    <property type="evidence" value="ECO:0007669"/>
    <property type="project" value="InterPro"/>
</dbReference>
<evidence type="ECO:0000313" key="3">
    <source>
        <dbReference type="EMBL" id="MCO1336469.1"/>
    </source>
</evidence>
<name>A0A9X2EQ90_9GAMM</name>
<evidence type="ECO:0000259" key="2">
    <source>
        <dbReference type="SMART" id="SM00849"/>
    </source>
</evidence>
<dbReference type="Pfam" id="PF00753">
    <property type="entry name" value="Lactamase_B"/>
    <property type="match status" value="1"/>
</dbReference>
<keyword evidence="1" id="KW-0479">Metal-binding</keyword>
<gene>
    <name evidence="3" type="ORF">MO867_19235</name>
</gene>
<dbReference type="RefSeq" id="WP_252472148.1">
    <property type="nucleotide sequence ID" value="NZ_JALBWM010000139.1"/>
</dbReference>
<feature type="domain" description="Metallo-beta-lactamase" evidence="2">
    <location>
        <begin position="19"/>
        <end position="209"/>
    </location>
</feature>
<dbReference type="GO" id="GO:0046872">
    <property type="term" value="F:metal ion binding"/>
    <property type="evidence" value="ECO:0007669"/>
    <property type="project" value="UniProtKB-KW"/>
</dbReference>
<accession>A0A9X2EQ90</accession>
<dbReference type="InterPro" id="IPR051682">
    <property type="entry name" value="Mito_Persulfide_Diox"/>
</dbReference>
<dbReference type="Proteomes" id="UP001139028">
    <property type="component" value="Unassembled WGS sequence"/>
</dbReference>
<protein>
    <submittedName>
        <fullName evidence="3">MBL fold metallo-hydrolase</fullName>
    </submittedName>
</protein>
<dbReference type="SUPFAM" id="SSF56281">
    <property type="entry name" value="Metallo-hydrolase/oxidoreductase"/>
    <property type="match status" value="1"/>
</dbReference>
<dbReference type="PANTHER" id="PTHR43084">
    <property type="entry name" value="PERSULFIDE DIOXYGENASE ETHE1"/>
    <property type="match status" value="1"/>
</dbReference>
<reference evidence="3" key="1">
    <citation type="journal article" date="2022" name="Arch. Microbiol.">
        <title>Microbulbifer okhotskensis sp. nov., isolated from a deep bottom sediment of the Okhotsk Sea.</title>
        <authorList>
            <person name="Romanenko L."/>
            <person name="Kurilenko V."/>
            <person name="Otstavnykh N."/>
            <person name="Velansky P."/>
            <person name="Isaeva M."/>
            <person name="Mikhailov V."/>
        </authorList>
    </citation>
    <scope>NUCLEOTIDE SEQUENCE</scope>
    <source>
        <strain evidence="3">OS29</strain>
    </source>
</reference>
<dbReference type="GO" id="GO:0006749">
    <property type="term" value="P:glutathione metabolic process"/>
    <property type="evidence" value="ECO:0007669"/>
    <property type="project" value="InterPro"/>
</dbReference>
<dbReference type="InterPro" id="IPR044528">
    <property type="entry name" value="POD-like_MBL-fold"/>
</dbReference>
<evidence type="ECO:0000313" key="4">
    <source>
        <dbReference type="Proteomes" id="UP001139028"/>
    </source>
</evidence>
<proteinExistence type="predicted"/>
<dbReference type="GO" id="GO:0070813">
    <property type="term" value="P:hydrogen sulfide metabolic process"/>
    <property type="evidence" value="ECO:0007669"/>
    <property type="project" value="TreeGrafter"/>
</dbReference>
<keyword evidence="4" id="KW-1185">Reference proteome</keyword>
<dbReference type="PANTHER" id="PTHR43084:SF1">
    <property type="entry name" value="PERSULFIDE DIOXYGENASE ETHE1, MITOCHONDRIAL"/>
    <property type="match status" value="1"/>
</dbReference>
<dbReference type="SMART" id="SM00849">
    <property type="entry name" value="Lactamase_B"/>
    <property type="match status" value="1"/>
</dbReference>
<dbReference type="InterPro" id="IPR001279">
    <property type="entry name" value="Metallo-B-lactamas"/>
</dbReference>
<organism evidence="3 4">
    <name type="scientific">Microbulbifer okhotskensis</name>
    <dbReference type="NCBI Taxonomy" id="2926617"/>
    <lineage>
        <taxon>Bacteria</taxon>
        <taxon>Pseudomonadati</taxon>
        <taxon>Pseudomonadota</taxon>
        <taxon>Gammaproteobacteria</taxon>
        <taxon>Cellvibrionales</taxon>
        <taxon>Microbulbiferaceae</taxon>
        <taxon>Microbulbifer</taxon>
    </lineage>
</organism>
<dbReference type="AlphaFoldDB" id="A0A9X2EQ90"/>
<dbReference type="EMBL" id="JALBWM010000139">
    <property type="protein sequence ID" value="MCO1336469.1"/>
    <property type="molecule type" value="Genomic_DNA"/>
</dbReference>
<comment type="caution">
    <text evidence="3">The sequence shown here is derived from an EMBL/GenBank/DDBJ whole genome shotgun (WGS) entry which is preliminary data.</text>
</comment>
<dbReference type="Gene3D" id="3.60.15.10">
    <property type="entry name" value="Ribonuclease Z/Hydroxyacylglutathione hydrolase-like"/>
    <property type="match status" value="1"/>
</dbReference>
<dbReference type="InterPro" id="IPR036866">
    <property type="entry name" value="RibonucZ/Hydroxyglut_hydro"/>
</dbReference>
<sequence length="292" mass="32651">MPQEKQSAQVQPFLDRETETWSYVVYDREGGSAVVVDSVLNFDVVSGRTSSCGAEALVSFIRQKGLTLEWVLETHAHADHLSAAPYLRDQLGGRIAIGEQICQVQKIFRDVFNLEREFLADGSQFDHLFRDNETFRVGELRARVIYSPGHTPADMVWLIGDALFVGDTLFLPDVGSARCDFPGGDASQLYHSVRNILSLPDQTRMFMCHDYPPKGKRDYQCETSVGAQRRENIHLRDGVSEKEFVAIRQTRDASLSLPRLIVPSVQVNIRAGGLPPAESNGTVYLKVPLNQL</sequence>
<evidence type="ECO:0000256" key="1">
    <source>
        <dbReference type="ARBA" id="ARBA00022723"/>
    </source>
</evidence>
<dbReference type="CDD" id="cd07724">
    <property type="entry name" value="POD-like_MBL-fold"/>
    <property type="match status" value="1"/>
</dbReference>